<evidence type="ECO:0000313" key="1">
    <source>
        <dbReference type="EMBL" id="AKD43431.1"/>
    </source>
</evidence>
<name>A0A0F6QDD1_AERSS</name>
<reference evidence="1" key="1">
    <citation type="submission" date="2015-02" db="EMBL/GenBank/DDBJ databases">
        <title>AsaGEI2b: a new variant of a genomic island revealed by the draft genome sequence of the Aeromonas salmonicida subsp. salmonicida JF3224 strain isolated from a wild fish in Switzerland.</title>
        <authorList>
            <person name="Emond-Rheault J.-G."/>
            <person name="Vincent A.T."/>
            <person name="Trudel M.V."/>
            <person name="Frey J."/>
            <person name="Frenette M."/>
            <person name="Charette S.J."/>
        </authorList>
    </citation>
    <scope>NUCLEOTIDE SEQUENCE</scope>
    <source>
        <strain evidence="1">JF3224</strain>
    </source>
</reference>
<proteinExistence type="predicted"/>
<dbReference type="EMBL" id="KP861348">
    <property type="protein sequence ID" value="AKD43431.1"/>
    <property type="molecule type" value="Genomic_DNA"/>
</dbReference>
<accession>A0A0F6QDD1</accession>
<sequence>MSQQPTTVRPVKAYSVQDGERGAIVFATSGIAARRMGANELNTDFEAIESCRRVQWADEYASVGAVPPLVMIAHGWWFECSHCYRKVCDDSCHYDKESGQEIMHEPVADGDCIYCTPACRDAEIKERAEREAKKEAAKQTAEQQFPGVEVKWVDDSEPAKVSFTFPGGKYAVTWTVGDSFAMVPKIDTEAWEEFKAAKQSGGTS</sequence>
<dbReference type="RefSeq" id="WP_052503093.1">
    <property type="nucleotide sequence ID" value="NZ_JXTA01000008.1"/>
</dbReference>
<organism evidence="1">
    <name type="scientific">Aeromonas salmonicida subsp. salmonicida</name>
    <dbReference type="NCBI Taxonomy" id="29491"/>
    <lineage>
        <taxon>Bacteria</taxon>
        <taxon>Pseudomonadati</taxon>
        <taxon>Pseudomonadota</taxon>
        <taxon>Gammaproteobacteria</taxon>
        <taxon>Aeromonadales</taxon>
        <taxon>Aeromonadaceae</taxon>
        <taxon>Aeromonas</taxon>
    </lineage>
</organism>
<dbReference type="AlphaFoldDB" id="A0A0F6QDD1"/>
<protein>
    <submittedName>
        <fullName evidence="1">Uncharacterized protein</fullName>
    </submittedName>
</protein>